<feature type="domain" description="Ig-like" evidence="5">
    <location>
        <begin position="128"/>
        <end position="219"/>
    </location>
</feature>
<organism evidence="7 8">
    <name type="scientific">Scylla paramamosain</name>
    <name type="common">Mud crab</name>
    <dbReference type="NCBI Taxonomy" id="85552"/>
    <lineage>
        <taxon>Eukaryota</taxon>
        <taxon>Metazoa</taxon>
        <taxon>Ecdysozoa</taxon>
        <taxon>Arthropoda</taxon>
        <taxon>Crustacea</taxon>
        <taxon>Multicrustacea</taxon>
        <taxon>Malacostraca</taxon>
        <taxon>Eumalacostraca</taxon>
        <taxon>Eucarida</taxon>
        <taxon>Decapoda</taxon>
        <taxon>Pleocyemata</taxon>
        <taxon>Brachyura</taxon>
        <taxon>Eubrachyura</taxon>
        <taxon>Portunoidea</taxon>
        <taxon>Portunidae</taxon>
        <taxon>Portuninae</taxon>
        <taxon>Scylla</taxon>
    </lineage>
</organism>
<evidence type="ECO:0000313" key="7">
    <source>
        <dbReference type="EMBL" id="KAK8374344.1"/>
    </source>
</evidence>
<dbReference type="InterPro" id="IPR007110">
    <property type="entry name" value="Ig-like_dom"/>
</dbReference>
<dbReference type="SMART" id="SM00408">
    <property type="entry name" value="IGc2"/>
    <property type="match status" value="3"/>
</dbReference>
<dbReference type="InterPro" id="IPR003599">
    <property type="entry name" value="Ig_sub"/>
</dbReference>
<keyword evidence="4" id="KW-0472">Membrane</keyword>
<dbReference type="SUPFAM" id="SSF48726">
    <property type="entry name" value="Immunoglobulin"/>
    <property type="match status" value="3"/>
</dbReference>
<dbReference type="InterPro" id="IPR036179">
    <property type="entry name" value="Ig-like_dom_sf"/>
</dbReference>
<gene>
    <name evidence="7" type="ORF">O3P69_007866</name>
</gene>
<keyword evidence="8" id="KW-1185">Reference proteome</keyword>
<feature type="domain" description="Ig-like" evidence="5">
    <location>
        <begin position="27"/>
        <end position="119"/>
    </location>
</feature>
<dbReference type="Pfam" id="PF07679">
    <property type="entry name" value="I-set"/>
    <property type="match status" value="1"/>
</dbReference>
<dbReference type="Gene3D" id="2.60.40.10">
    <property type="entry name" value="Immunoglobulins"/>
    <property type="match status" value="8"/>
</dbReference>
<evidence type="ECO:0000259" key="6">
    <source>
        <dbReference type="PROSITE" id="PS50853"/>
    </source>
</evidence>
<dbReference type="PANTHER" id="PTHR44170:SF29">
    <property type="entry name" value="NEOGENIN"/>
    <property type="match status" value="1"/>
</dbReference>
<evidence type="ECO:0000259" key="5">
    <source>
        <dbReference type="PROSITE" id="PS50835"/>
    </source>
</evidence>
<dbReference type="EMBL" id="JARAKH010000436">
    <property type="protein sequence ID" value="KAK8374345.1"/>
    <property type="molecule type" value="Genomic_DNA"/>
</dbReference>
<feature type="compositionally biased region" description="Basic and acidic residues" evidence="3">
    <location>
        <begin position="700"/>
        <end position="711"/>
    </location>
</feature>
<dbReference type="CDD" id="cd00063">
    <property type="entry name" value="FN3"/>
    <property type="match status" value="3"/>
</dbReference>
<evidence type="ECO:0000313" key="8">
    <source>
        <dbReference type="Proteomes" id="UP001487740"/>
    </source>
</evidence>
<dbReference type="Pfam" id="PF13927">
    <property type="entry name" value="Ig_3"/>
    <property type="match status" value="2"/>
</dbReference>
<comment type="caution">
    <text evidence="7">The sequence shown here is derived from an EMBL/GenBank/DDBJ whole genome shotgun (WGS) entry which is preliminary data.</text>
</comment>
<dbReference type="GO" id="GO:0098609">
    <property type="term" value="P:cell-cell adhesion"/>
    <property type="evidence" value="ECO:0007669"/>
    <property type="project" value="TreeGrafter"/>
</dbReference>
<keyword evidence="1" id="KW-0677">Repeat</keyword>
<keyword evidence="2" id="KW-1015">Disulfide bond</keyword>
<evidence type="ECO:0000256" key="2">
    <source>
        <dbReference type="ARBA" id="ARBA00023157"/>
    </source>
</evidence>
<dbReference type="Pfam" id="PF00041">
    <property type="entry name" value="fn3"/>
    <property type="match status" value="2"/>
</dbReference>
<feature type="compositionally biased region" description="Basic and acidic residues" evidence="3">
    <location>
        <begin position="726"/>
        <end position="735"/>
    </location>
</feature>
<dbReference type="GO" id="GO:0009653">
    <property type="term" value="P:anatomical structure morphogenesis"/>
    <property type="evidence" value="ECO:0007669"/>
    <property type="project" value="UniProtKB-ARBA"/>
</dbReference>
<sequence length="992" mass="111348">MKCVAESLTARSHNLLYNFLRVMGLLPSVITVTGTGVWQIKPRNNTVEEGRAVRLTCHMASLPVASYIWLKDDAPLPVNKSRYYQPKPGVLQITNVQPQDQGMFRCKAINDMLNEEFLSNWGYLTVVPRKNEEGHLFQHSLLAVPSKVEVHKGEEAVLECITDDEEPDLHWTRIDETPIAKNRTIRKGQGSLVFPSVSEQDTGVYNCTAVSKKSRDPISTQMIEFTMMTPPKVQLSMSVSKRPVPLNTNVSNGETVRITCATWGTPAPSISWYKNGILHVETGRHKFTNKNSTKTFNSEDLFIGIIMSTDTGLYQCVTRNRAGVASDAFILNIPMVANLPLPPVNVSAVAIDHESVNVSWMPSPDNVSGYIINFITDKQVQELQSLTNQTFASVNKLLPGHTSIFYIRSFLISDGSKKGLFSEASNYITIKLKEEDKIRMPVVTLYPKSPTELYANWTLVECKTKCPIMQQNIQWKRKRKHYHLEEFLQPNVTEYTINNLQPNKSYKVRVLLATSAGYPEHMIRLPWYTVRMPRSSSDLPRDNVFLIVHLSTCSQRPTEVLVNWTLDASLQKDLANYHVLYNTSTSVWQKELPTTETSLTLTDLVPRTCYGVKVRATYSTGRNSTESYLKTICTLPQPPHILSQHSNTNRIKVKKLRTKVLNTTSMRITWKHTPRKIQVDFYTIRVENVESDPNSQTETPEDKRSEVKGTHLEAAGRGPRSPQPTKYEDSRDTDHEVKLYRVTNRKLTVTSLKQDHNYKVTVTASTTTLTGHSATTYVTPDEGVPTAPLNVTWVPASPKDAVLTWSPPRLINGRLVHYLVKFSHDQQEWRNQTVPPDSTTTQIQDLVSNTNYTVLIAGRTGKGVGASTTVYIYIRATLEPELHRNTESVAVISVVSFLVIVTCVVAVLLCLRILRLRNNSPSVFQGNGTCRMVYVNGVKSSGRDHGTEPDDYKPMLATLPPATQNQHLDTKGGPGSHDDGIVANSLFDPSAK</sequence>
<dbReference type="InterPro" id="IPR013783">
    <property type="entry name" value="Ig-like_fold"/>
</dbReference>
<dbReference type="GO" id="GO:0016020">
    <property type="term" value="C:membrane"/>
    <property type="evidence" value="ECO:0007669"/>
    <property type="project" value="UniProtKB-SubCell"/>
</dbReference>
<name>A0AAW0SG77_SCYPA</name>
<keyword evidence="4" id="KW-0812">Transmembrane</keyword>
<dbReference type="PANTHER" id="PTHR44170">
    <property type="entry name" value="PROTEIN SIDEKICK"/>
    <property type="match status" value="1"/>
</dbReference>
<feature type="domain" description="Fibronectin type-III" evidence="6">
    <location>
        <begin position="437"/>
        <end position="535"/>
    </location>
</feature>
<dbReference type="EMBL" id="JARAKH010000436">
    <property type="protein sequence ID" value="KAK8374344.1"/>
    <property type="molecule type" value="Genomic_DNA"/>
</dbReference>
<feature type="domain" description="Fibronectin type-III" evidence="6">
    <location>
        <begin position="540"/>
        <end position="637"/>
    </location>
</feature>
<dbReference type="SMART" id="SM00060">
    <property type="entry name" value="FN3"/>
    <property type="match status" value="5"/>
</dbReference>
<dbReference type="AlphaFoldDB" id="A0AAW0SG77"/>
<feature type="domain" description="Fibronectin type-III" evidence="6">
    <location>
        <begin position="342"/>
        <end position="435"/>
    </location>
</feature>
<dbReference type="SUPFAM" id="SSF49265">
    <property type="entry name" value="Fibronectin type III"/>
    <property type="match status" value="3"/>
</dbReference>
<evidence type="ECO:0000256" key="3">
    <source>
        <dbReference type="SAM" id="MobiDB-lite"/>
    </source>
</evidence>
<evidence type="ECO:0000256" key="1">
    <source>
        <dbReference type="ARBA" id="ARBA00022737"/>
    </source>
</evidence>
<dbReference type="PROSITE" id="PS50853">
    <property type="entry name" value="FN3"/>
    <property type="match status" value="4"/>
</dbReference>
<feature type="domain" description="Fibronectin type-III" evidence="6">
    <location>
        <begin position="787"/>
        <end position="880"/>
    </location>
</feature>
<dbReference type="Proteomes" id="UP001487740">
    <property type="component" value="Unassembled WGS sequence"/>
</dbReference>
<evidence type="ECO:0000256" key="4">
    <source>
        <dbReference type="SAM" id="Phobius"/>
    </source>
</evidence>
<keyword evidence="4" id="KW-1133">Transmembrane helix</keyword>
<dbReference type="InterPro" id="IPR003598">
    <property type="entry name" value="Ig_sub2"/>
</dbReference>
<protein>
    <submittedName>
        <fullName evidence="7">Uncharacterized protein</fullName>
    </submittedName>
</protein>
<feature type="domain" description="Ig-like" evidence="5">
    <location>
        <begin position="231"/>
        <end position="332"/>
    </location>
</feature>
<reference evidence="7 8" key="1">
    <citation type="submission" date="2023-03" db="EMBL/GenBank/DDBJ databases">
        <title>High-quality genome of Scylla paramamosain provides insights in environmental adaptation.</title>
        <authorList>
            <person name="Zhang L."/>
        </authorList>
    </citation>
    <scope>NUCLEOTIDE SEQUENCE [LARGE SCALE GENOMIC DNA]</scope>
    <source>
        <strain evidence="7">LZ_2023a</strain>
        <tissue evidence="7">Muscle</tissue>
    </source>
</reference>
<feature type="region of interest" description="Disordered" evidence="3">
    <location>
        <begin position="690"/>
        <end position="735"/>
    </location>
</feature>
<dbReference type="GO" id="GO:0030154">
    <property type="term" value="P:cell differentiation"/>
    <property type="evidence" value="ECO:0007669"/>
    <property type="project" value="UniProtKB-ARBA"/>
</dbReference>
<accession>A0AAW0SG77</accession>
<feature type="transmembrane region" description="Helical" evidence="4">
    <location>
        <begin position="889"/>
        <end position="911"/>
    </location>
</feature>
<dbReference type="InterPro" id="IPR036116">
    <property type="entry name" value="FN3_sf"/>
</dbReference>
<dbReference type="InterPro" id="IPR003961">
    <property type="entry name" value="FN3_dom"/>
</dbReference>
<dbReference type="PROSITE" id="PS50835">
    <property type="entry name" value="IG_LIKE"/>
    <property type="match status" value="3"/>
</dbReference>
<proteinExistence type="predicted"/>
<dbReference type="SMART" id="SM00409">
    <property type="entry name" value="IG"/>
    <property type="match status" value="3"/>
</dbReference>
<dbReference type="InterPro" id="IPR013098">
    <property type="entry name" value="Ig_I-set"/>
</dbReference>